<reference evidence="10 11" key="1">
    <citation type="journal article" date="2017" name="Environ. Microbiol.">
        <title>Decay of the glycolytic pathway and adaptation to intranuclear parasitism within Enterocytozoonidae microsporidia.</title>
        <authorList>
            <person name="Wiredu Boakye D."/>
            <person name="Jaroenlak P."/>
            <person name="Prachumwat A."/>
            <person name="Williams T.A."/>
            <person name="Bateman K.S."/>
            <person name="Itsathitphaisarn O."/>
            <person name="Sritunyalucksana K."/>
            <person name="Paszkiewicz K.H."/>
            <person name="Moore K.A."/>
            <person name="Stentiford G.D."/>
            <person name="Williams B.A."/>
        </authorList>
    </citation>
    <scope>NUCLEOTIDE SEQUENCE [LARGE SCALE GENOMIC DNA]</scope>
    <source>
        <strain evidence="10 11">TH1</strain>
    </source>
</reference>
<dbReference type="SMART" id="SM00220">
    <property type="entry name" value="S_TKc"/>
    <property type="match status" value="1"/>
</dbReference>
<evidence type="ECO:0000256" key="4">
    <source>
        <dbReference type="ARBA" id="ARBA00022741"/>
    </source>
</evidence>
<dbReference type="GO" id="GO:0005634">
    <property type="term" value="C:nucleus"/>
    <property type="evidence" value="ECO:0007669"/>
    <property type="project" value="TreeGrafter"/>
</dbReference>
<keyword evidence="6 7" id="KW-0067">ATP-binding</keyword>
<comment type="caution">
    <text evidence="10">The sequence shown here is derived from an EMBL/GenBank/DDBJ whole genome shotgun (WGS) entry which is preliminary data.</text>
</comment>
<evidence type="ECO:0000256" key="8">
    <source>
        <dbReference type="RuleBase" id="RU000304"/>
    </source>
</evidence>
<dbReference type="Pfam" id="PF00069">
    <property type="entry name" value="Pkinase"/>
    <property type="match status" value="1"/>
</dbReference>
<dbReference type="Proteomes" id="UP000192758">
    <property type="component" value="Unassembled WGS sequence"/>
</dbReference>
<dbReference type="Gene3D" id="3.30.200.20">
    <property type="entry name" value="Phosphorylase Kinase, domain 1"/>
    <property type="match status" value="1"/>
</dbReference>
<dbReference type="EC" id="2.7.11.1" evidence="1"/>
<evidence type="ECO:0000256" key="6">
    <source>
        <dbReference type="ARBA" id="ARBA00022840"/>
    </source>
</evidence>
<dbReference type="EMBL" id="MNPJ01000019">
    <property type="protein sequence ID" value="OQS54493.1"/>
    <property type="molecule type" value="Genomic_DNA"/>
</dbReference>
<proteinExistence type="inferred from homology"/>
<dbReference type="OrthoDB" id="10020333at2759"/>
<keyword evidence="2 8" id="KW-0723">Serine/threonine-protein kinase</keyword>
<dbReference type="InterPro" id="IPR000719">
    <property type="entry name" value="Prot_kinase_dom"/>
</dbReference>
<dbReference type="PROSITE" id="PS00108">
    <property type="entry name" value="PROTEIN_KINASE_ST"/>
    <property type="match status" value="1"/>
</dbReference>
<dbReference type="VEuPathDB" id="MicrosporidiaDB:EHP00_1"/>
<dbReference type="GO" id="GO:0004674">
    <property type="term" value="F:protein serine/threonine kinase activity"/>
    <property type="evidence" value="ECO:0007669"/>
    <property type="project" value="UniProtKB-KW"/>
</dbReference>
<keyword evidence="3" id="KW-0808">Transferase</keyword>
<dbReference type="GO" id="GO:0005524">
    <property type="term" value="F:ATP binding"/>
    <property type="evidence" value="ECO:0007669"/>
    <property type="project" value="UniProtKB-UniRule"/>
</dbReference>
<keyword evidence="4 7" id="KW-0547">Nucleotide-binding</keyword>
<protein>
    <recommendedName>
        <fullName evidence="1">non-specific serine/threonine protein kinase</fullName>
        <ecNumber evidence="1">2.7.11.1</ecNumber>
    </recommendedName>
</protein>
<dbReference type="GO" id="GO:0044773">
    <property type="term" value="P:mitotic DNA damage checkpoint signaling"/>
    <property type="evidence" value="ECO:0007669"/>
    <property type="project" value="TreeGrafter"/>
</dbReference>
<dbReference type="AlphaFoldDB" id="A0A1W0E5H4"/>
<dbReference type="InterPro" id="IPR011009">
    <property type="entry name" value="Kinase-like_dom_sf"/>
</dbReference>
<evidence type="ECO:0000256" key="2">
    <source>
        <dbReference type="ARBA" id="ARBA00022527"/>
    </source>
</evidence>
<dbReference type="CDD" id="cd14019">
    <property type="entry name" value="STKc_Cdc7"/>
    <property type="match status" value="1"/>
</dbReference>
<evidence type="ECO:0000256" key="5">
    <source>
        <dbReference type="ARBA" id="ARBA00022777"/>
    </source>
</evidence>
<name>A0A1W0E5H4_9MICR</name>
<sequence length="352" mass="40488">MIGEKENISQKEHKQIEEDEDVFIEREFDFIRDKYIIQSKIGYGTFSSVYKGICRETGMNVAIKGFVRTTSQLRILDELKVLQKLDGKNNCILLLNVHKQKDNVKAVFPLIDACDFKDFLIKSTIIDVKSYMRCLINAVSHVHFHGYMHRDIKPGNFLYNIKEQQGFLVDFGLAQKAGKHSPDAAKKDPVLFINSIVKQSKPPGYFENDSRPKMRASRAGTRGFRAPEILFKSPYQTTAIDMWSVGVIFLCILTLNYPFFLSTEDIDGLVEIAQIFGHAEMREIAKKHGRKWRCNIESIPEEKVGFRELVDKFNGDSFVEDDAIDLLSRLLELDPKKRITAEEALKHNFLKK</sequence>
<keyword evidence="5" id="KW-0418">Kinase</keyword>
<dbReference type="PANTHER" id="PTHR44167:SF23">
    <property type="entry name" value="CDC7 KINASE, ISOFORM A-RELATED"/>
    <property type="match status" value="1"/>
</dbReference>
<dbReference type="PANTHER" id="PTHR44167">
    <property type="entry name" value="OVARIAN-SPECIFIC SERINE/THREONINE-PROTEIN KINASE LOK-RELATED"/>
    <property type="match status" value="1"/>
</dbReference>
<feature type="binding site" evidence="7">
    <location>
        <position position="64"/>
    </location>
    <ligand>
        <name>ATP</name>
        <dbReference type="ChEBI" id="CHEBI:30616"/>
    </ligand>
</feature>
<dbReference type="Gene3D" id="1.10.510.10">
    <property type="entry name" value="Transferase(Phosphotransferase) domain 1"/>
    <property type="match status" value="1"/>
</dbReference>
<dbReference type="PROSITE" id="PS00107">
    <property type="entry name" value="PROTEIN_KINASE_ATP"/>
    <property type="match status" value="1"/>
</dbReference>
<evidence type="ECO:0000313" key="11">
    <source>
        <dbReference type="Proteomes" id="UP000192758"/>
    </source>
</evidence>
<feature type="domain" description="Protein kinase" evidence="9">
    <location>
        <begin position="35"/>
        <end position="350"/>
    </location>
</feature>
<dbReference type="InterPro" id="IPR008271">
    <property type="entry name" value="Ser/Thr_kinase_AS"/>
</dbReference>
<organism evidence="10 11">
    <name type="scientific">Ecytonucleospora hepatopenaei</name>
    <dbReference type="NCBI Taxonomy" id="646526"/>
    <lineage>
        <taxon>Eukaryota</taxon>
        <taxon>Fungi</taxon>
        <taxon>Fungi incertae sedis</taxon>
        <taxon>Microsporidia</taxon>
        <taxon>Enterocytozoonidae</taxon>
        <taxon>Ecytonucleospora</taxon>
    </lineage>
</organism>
<dbReference type="InterPro" id="IPR017441">
    <property type="entry name" value="Protein_kinase_ATP_BS"/>
</dbReference>
<evidence type="ECO:0000256" key="7">
    <source>
        <dbReference type="PROSITE-ProRule" id="PRU10141"/>
    </source>
</evidence>
<keyword evidence="11" id="KW-1185">Reference proteome</keyword>
<dbReference type="PROSITE" id="PS50011">
    <property type="entry name" value="PROTEIN_KINASE_DOM"/>
    <property type="match status" value="1"/>
</dbReference>
<evidence type="ECO:0000256" key="3">
    <source>
        <dbReference type="ARBA" id="ARBA00022679"/>
    </source>
</evidence>
<comment type="similarity">
    <text evidence="8">Belongs to the protein kinase superfamily.</text>
</comment>
<evidence type="ECO:0000259" key="9">
    <source>
        <dbReference type="PROSITE" id="PS50011"/>
    </source>
</evidence>
<evidence type="ECO:0000256" key="1">
    <source>
        <dbReference type="ARBA" id="ARBA00012513"/>
    </source>
</evidence>
<dbReference type="SUPFAM" id="SSF56112">
    <property type="entry name" value="Protein kinase-like (PK-like)"/>
    <property type="match status" value="1"/>
</dbReference>
<gene>
    <name evidence="10" type="primary">CDC7-2</name>
    <name evidence="10" type="ORF">EHP00_1</name>
</gene>
<dbReference type="STRING" id="646526.A0A1W0E5H4"/>
<accession>A0A1W0E5H4</accession>
<evidence type="ECO:0000313" key="10">
    <source>
        <dbReference type="EMBL" id="OQS54493.1"/>
    </source>
</evidence>